<reference evidence="2 3" key="1">
    <citation type="submission" date="2019-04" db="EMBL/GenBank/DDBJ databases">
        <title>Nine Novel Phages from a Plateau Lake in Southwest China Provide Insights into Aeromonas Phage Diversity.</title>
        <authorList>
            <person name="Xiao W."/>
            <person name="Bai M."/>
            <person name="Wang Y."/>
            <person name="Cui X."/>
        </authorList>
    </citation>
    <scope>NUCLEOTIDE SEQUENCE [LARGE SCALE GENOMIC DNA]</scope>
</reference>
<feature type="domain" description="CapR homology" evidence="1">
    <location>
        <begin position="157"/>
        <end position="209"/>
    </location>
</feature>
<name>A0A4Y5TY87_9CAUD</name>
<feature type="domain" description="CapR homology" evidence="1">
    <location>
        <begin position="11"/>
        <end position="73"/>
    </location>
</feature>
<organism evidence="2 3">
    <name type="scientific">Aeromonas phage 2L372D</name>
    <dbReference type="NCBI Taxonomy" id="2588097"/>
    <lineage>
        <taxon>Viruses</taxon>
        <taxon>Duplodnaviria</taxon>
        <taxon>Heunggongvirae</taxon>
        <taxon>Uroviricota</taxon>
        <taxon>Caudoviricetes</taxon>
        <taxon>Plateaulakevirus</taxon>
        <taxon>Plateaulakevirus pv2L372D</taxon>
    </lineage>
</organism>
<dbReference type="Proteomes" id="UP000316128">
    <property type="component" value="Segment"/>
</dbReference>
<dbReference type="EMBL" id="MK804893">
    <property type="protein sequence ID" value="QDB73985.1"/>
    <property type="molecule type" value="Genomic_DNA"/>
</dbReference>
<dbReference type="InterPro" id="IPR048793">
    <property type="entry name" value="CapR_dom"/>
</dbReference>
<feature type="domain" description="CapR homology" evidence="1">
    <location>
        <begin position="86"/>
        <end position="141"/>
    </location>
</feature>
<keyword evidence="3" id="KW-1185">Reference proteome</keyword>
<evidence type="ECO:0000259" key="1">
    <source>
        <dbReference type="Pfam" id="PF21817"/>
    </source>
</evidence>
<dbReference type="Pfam" id="PF21817">
    <property type="entry name" value="CapR"/>
    <property type="match status" value="3"/>
</dbReference>
<gene>
    <name evidence="2" type="ORF">2L372D_071</name>
</gene>
<proteinExistence type="predicted"/>
<protein>
    <recommendedName>
        <fullName evidence="1">CapR homology domain-containing protein</fullName>
    </recommendedName>
</protein>
<sequence length="324" mass="37256">MAVKKPENSEGFIGKTFNNGNLEIIGVAERKHNNIMFKVICKICSPDKELFPEDYFTISKTHLLNGKLPCGCSTAPRWDESKWLVRARRAVENKTFIILGLAESFKGYLTKVSCKCKIDGHTWTLSLDNITRGISGCPVCSKKYRPTEEEALDKCIVICKEMNYDPIGFLAGYTNANKTIFEYVCPHHGLQRVRYSSFIHKGSRCWDCAKDVGNGRGYYPKRAEEQDYLYVMNFDDKYIKVGRSFDAYTRVGQLQWESGCSNIRTDHIYTATHKEVYNCEQKLHSILRDHGLQYNTTWSTETFHNHSGHVLNELLPFCGLDKFY</sequence>
<evidence type="ECO:0000313" key="3">
    <source>
        <dbReference type="Proteomes" id="UP000316128"/>
    </source>
</evidence>
<accession>A0A4Y5TY87</accession>
<evidence type="ECO:0000313" key="2">
    <source>
        <dbReference type="EMBL" id="QDB73985.1"/>
    </source>
</evidence>